<keyword evidence="2" id="KW-0732">Signal</keyword>
<evidence type="ECO:0008006" key="5">
    <source>
        <dbReference type="Google" id="ProtNLM"/>
    </source>
</evidence>
<feature type="compositionally biased region" description="Polar residues" evidence="1">
    <location>
        <begin position="82"/>
        <end position="97"/>
    </location>
</feature>
<feature type="signal peptide" evidence="2">
    <location>
        <begin position="1"/>
        <end position="36"/>
    </location>
</feature>
<feature type="region of interest" description="Disordered" evidence="1">
    <location>
        <begin position="51"/>
        <end position="97"/>
    </location>
</feature>
<protein>
    <recommendedName>
        <fullName evidence="5">TonB-dependent receptor plug domain-containing protein</fullName>
    </recommendedName>
</protein>
<dbReference type="Proteomes" id="UP001462640">
    <property type="component" value="Unassembled WGS sequence"/>
</dbReference>
<keyword evidence="4" id="KW-1185">Reference proteome</keyword>
<organism evidence="3 4">
    <name type="scientific">Roseateles flavus</name>
    <dbReference type="NCBI Taxonomy" id="3149041"/>
    <lineage>
        <taxon>Bacteria</taxon>
        <taxon>Pseudomonadati</taxon>
        <taxon>Pseudomonadota</taxon>
        <taxon>Betaproteobacteria</taxon>
        <taxon>Burkholderiales</taxon>
        <taxon>Sphaerotilaceae</taxon>
        <taxon>Roseateles</taxon>
    </lineage>
</organism>
<feature type="chain" id="PRO_5047457557" description="TonB-dependent receptor plug domain-containing protein" evidence="2">
    <location>
        <begin position="37"/>
        <end position="97"/>
    </location>
</feature>
<sequence length="97" mass="10199">MKQMQQAERVSRKGAVMAAACLLAVSLFAPARPADASEVVKLTRLVLTGKRSVDNGSKAGPAQGPIERLPKVSVDGLRMDETPTQVAGQLRSGSRPS</sequence>
<evidence type="ECO:0000313" key="3">
    <source>
        <dbReference type="EMBL" id="MEO3714833.1"/>
    </source>
</evidence>
<gene>
    <name evidence="3" type="ORF">ABDJ40_18855</name>
</gene>
<proteinExistence type="predicted"/>
<accession>A0ABV0GIE2</accession>
<dbReference type="RefSeq" id="WP_347611921.1">
    <property type="nucleotide sequence ID" value="NZ_JBDPZC010000009.1"/>
</dbReference>
<evidence type="ECO:0000313" key="4">
    <source>
        <dbReference type="Proteomes" id="UP001462640"/>
    </source>
</evidence>
<evidence type="ECO:0000256" key="1">
    <source>
        <dbReference type="SAM" id="MobiDB-lite"/>
    </source>
</evidence>
<evidence type="ECO:0000256" key="2">
    <source>
        <dbReference type="SAM" id="SignalP"/>
    </source>
</evidence>
<reference evidence="3 4" key="1">
    <citation type="submission" date="2024-05" db="EMBL/GenBank/DDBJ databases">
        <title>Roseateles sp. 2.12 16S ribosomal RNA gene Genome sequencing and assembly.</title>
        <authorList>
            <person name="Woo H."/>
        </authorList>
    </citation>
    <scope>NUCLEOTIDE SEQUENCE [LARGE SCALE GENOMIC DNA]</scope>
    <source>
        <strain evidence="3 4">2.12</strain>
    </source>
</reference>
<dbReference type="EMBL" id="JBDPZC010000009">
    <property type="protein sequence ID" value="MEO3714833.1"/>
    <property type="molecule type" value="Genomic_DNA"/>
</dbReference>
<name>A0ABV0GIE2_9BURK</name>
<comment type="caution">
    <text evidence="3">The sequence shown here is derived from an EMBL/GenBank/DDBJ whole genome shotgun (WGS) entry which is preliminary data.</text>
</comment>